<dbReference type="Proteomes" id="UP000218181">
    <property type="component" value="Unassembled WGS sequence"/>
</dbReference>
<feature type="domain" description="Release factor glutamine methyltransferase N-terminal" evidence="7">
    <location>
        <begin position="42"/>
        <end position="84"/>
    </location>
</feature>
<sequence>MLWIEVIRQLSAQLAEPFELEFVVRGLGQSGRFKGIQTNKDRLTMDKLTWLNLMREPIGDEDIESLTEIVQQLKKQVPPQYIVGWAEFCDLQFKVDERVLIPRQETEELVRLILENKDSITSEMTDKPVRVLDIGTGSGAIAISLAKKHPDWQVSASDLSLDALELARENAKLNDVNIDFFQSDVFDKIEGRFDLIVSNPPYIDWADQNEVDDSVRAYEPDSALYADHKGYAIYEKIAQEGRDYLTQNGQIYLEIGYKQGENVKALLEANFPEKEVRIHQDFFGKDRMINVR</sequence>
<dbReference type="PANTHER" id="PTHR18895">
    <property type="entry name" value="HEMK METHYLTRANSFERASE"/>
    <property type="match status" value="1"/>
</dbReference>
<feature type="binding site" evidence="5">
    <location>
        <position position="199"/>
    </location>
    <ligand>
        <name>S-adenosyl-L-methionine</name>
        <dbReference type="ChEBI" id="CHEBI:59789"/>
    </ligand>
</feature>
<comment type="caution">
    <text evidence="8">The sequence shown here is derived from an EMBL/GenBank/DDBJ whole genome shotgun (WGS) entry which is preliminary data.</text>
</comment>
<dbReference type="NCBIfam" id="TIGR00536">
    <property type="entry name" value="hemK_fam"/>
    <property type="match status" value="1"/>
</dbReference>
<evidence type="ECO:0000256" key="1">
    <source>
        <dbReference type="ARBA" id="ARBA00022603"/>
    </source>
</evidence>
<organism evidence="8 9">
    <name type="scientific">Lactococcus fujiensis JCM 16395</name>
    <dbReference type="NCBI Taxonomy" id="1291764"/>
    <lineage>
        <taxon>Bacteria</taxon>
        <taxon>Bacillati</taxon>
        <taxon>Bacillota</taxon>
        <taxon>Bacilli</taxon>
        <taxon>Lactobacillales</taxon>
        <taxon>Streptococcaceae</taxon>
        <taxon>Lactococcus</taxon>
    </lineage>
</organism>
<feature type="domain" description="Methyltransferase small" evidence="6">
    <location>
        <begin position="129"/>
        <end position="204"/>
    </location>
</feature>
<comment type="catalytic activity">
    <reaction evidence="4 5">
        <text>L-glutaminyl-[peptide chain release factor] + S-adenosyl-L-methionine = N(5)-methyl-L-glutaminyl-[peptide chain release factor] + S-adenosyl-L-homocysteine + H(+)</text>
        <dbReference type="Rhea" id="RHEA:42896"/>
        <dbReference type="Rhea" id="RHEA-COMP:10271"/>
        <dbReference type="Rhea" id="RHEA-COMP:10272"/>
        <dbReference type="ChEBI" id="CHEBI:15378"/>
        <dbReference type="ChEBI" id="CHEBI:30011"/>
        <dbReference type="ChEBI" id="CHEBI:57856"/>
        <dbReference type="ChEBI" id="CHEBI:59789"/>
        <dbReference type="ChEBI" id="CHEBI:61891"/>
        <dbReference type="EC" id="2.1.1.297"/>
    </reaction>
</comment>
<dbReference type="RefSeq" id="WP_096816773.1">
    <property type="nucleotide sequence ID" value="NZ_JXJU01000001.1"/>
</dbReference>
<dbReference type="AlphaFoldDB" id="A0A2A5RP70"/>
<dbReference type="InterPro" id="IPR050320">
    <property type="entry name" value="N5-glutamine_MTase"/>
</dbReference>
<keyword evidence="1 5" id="KW-0489">Methyltransferase</keyword>
<evidence type="ECO:0000259" key="6">
    <source>
        <dbReference type="Pfam" id="PF05175"/>
    </source>
</evidence>
<dbReference type="Pfam" id="PF05175">
    <property type="entry name" value="MTS"/>
    <property type="match status" value="1"/>
</dbReference>
<dbReference type="GO" id="GO:0102559">
    <property type="term" value="F:peptide chain release factor N(5)-glutamine methyltransferase activity"/>
    <property type="evidence" value="ECO:0007669"/>
    <property type="project" value="UniProtKB-EC"/>
</dbReference>
<dbReference type="PROSITE" id="PS00092">
    <property type="entry name" value="N6_MTASE"/>
    <property type="match status" value="1"/>
</dbReference>
<protein>
    <recommendedName>
        <fullName evidence="5">Release factor glutamine methyltransferase</fullName>
        <shortName evidence="5">RF MTase</shortName>
        <ecNumber evidence="5">2.1.1.297</ecNumber>
    </recommendedName>
    <alternativeName>
        <fullName evidence="5">N5-glutamine methyltransferase PrmC</fullName>
    </alternativeName>
    <alternativeName>
        <fullName evidence="5">Protein-(glutamine-N5) MTase PrmC</fullName>
    </alternativeName>
    <alternativeName>
        <fullName evidence="5">Protein-glutamine N-methyltransferase PrmC</fullName>
    </alternativeName>
</protein>
<dbReference type="InterPro" id="IPR002052">
    <property type="entry name" value="DNA_methylase_N6_adenine_CS"/>
</dbReference>
<dbReference type="SUPFAM" id="SSF53335">
    <property type="entry name" value="S-adenosyl-L-methionine-dependent methyltransferases"/>
    <property type="match status" value="1"/>
</dbReference>
<dbReference type="InterPro" id="IPR040758">
    <property type="entry name" value="PrmC_N"/>
</dbReference>
<feature type="binding site" evidence="5">
    <location>
        <position position="158"/>
    </location>
    <ligand>
        <name>S-adenosyl-L-methionine</name>
        <dbReference type="ChEBI" id="CHEBI:59789"/>
    </ligand>
</feature>
<feature type="binding site" evidence="5">
    <location>
        <begin position="199"/>
        <end position="202"/>
    </location>
    <ligand>
        <name>substrate</name>
    </ligand>
</feature>
<evidence type="ECO:0000259" key="7">
    <source>
        <dbReference type="Pfam" id="PF17827"/>
    </source>
</evidence>
<dbReference type="PANTHER" id="PTHR18895:SF74">
    <property type="entry name" value="MTRF1L RELEASE FACTOR GLUTAMINE METHYLTRANSFERASE"/>
    <property type="match status" value="1"/>
</dbReference>
<evidence type="ECO:0000256" key="4">
    <source>
        <dbReference type="ARBA" id="ARBA00048391"/>
    </source>
</evidence>
<dbReference type="EMBL" id="JXJU01000001">
    <property type="protein sequence ID" value="PCS01243.1"/>
    <property type="molecule type" value="Genomic_DNA"/>
</dbReference>
<evidence type="ECO:0000256" key="2">
    <source>
        <dbReference type="ARBA" id="ARBA00022679"/>
    </source>
</evidence>
<evidence type="ECO:0000256" key="3">
    <source>
        <dbReference type="ARBA" id="ARBA00022691"/>
    </source>
</evidence>
<evidence type="ECO:0000313" key="8">
    <source>
        <dbReference type="EMBL" id="PCS01243.1"/>
    </source>
</evidence>
<dbReference type="InterPro" id="IPR007848">
    <property type="entry name" value="Small_mtfrase_dom"/>
</dbReference>
<dbReference type="Gene3D" id="1.10.8.10">
    <property type="entry name" value="DNA helicase RuvA subunit, C-terminal domain"/>
    <property type="match status" value="1"/>
</dbReference>
<dbReference type="Pfam" id="PF17827">
    <property type="entry name" value="PrmC_N"/>
    <property type="match status" value="1"/>
</dbReference>
<dbReference type="HAMAP" id="MF_02126">
    <property type="entry name" value="RF_methyltr_PrmC"/>
    <property type="match status" value="1"/>
</dbReference>
<keyword evidence="2 5" id="KW-0808">Transferase</keyword>
<dbReference type="CDD" id="cd02440">
    <property type="entry name" value="AdoMet_MTases"/>
    <property type="match status" value="1"/>
</dbReference>
<proteinExistence type="inferred from homology"/>
<comment type="caution">
    <text evidence="5">Lacks conserved residue(s) required for the propagation of feature annotation.</text>
</comment>
<dbReference type="InterPro" id="IPR029063">
    <property type="entry name" value="SAM-dependent_MTases_sf"/>
</dbReference>
<name>A0A2A5RP70_9LACT</name>
<dbReference type="GO" id="GO:0003676">
    <property type="term" value="F:nucleic acid binding"/>
    <property type="evidence" value="ECO:0007669"/>
    <property type="project" value="InterPro"/>
</dbReference>
<reference evidence="8 9" key="1">
    <citation type="submission" date="2014-12" db="EMBL/GenBank/DDBJ databases">
        <title>Draft genome sequences of 10 type strains of Lactococcus.</title>
        <authorList>
            <person name="Sun Z."/>
            <person name="Zhong Z."/>
            <person name="Liu W."/>
            <person name="Zhang W."/>
            <person name="Zhang H."/>
        </authorList>
    </citation>
    <scope>NUCLEOTIDE SEQUENCE [LARGE SCALE GENOMIC DNA]</scope>
    <source>
        <strain evidence="8 9">JCM 16395</strain>
    </source>
</reference>
<dbReference type="EC" id="2.1.1.297" evidence="5"/>
<keyword evidence="9" id="KW-1185">Reference proteome</keyword>
<comment type="function">
    <text evidence="5">Methylates the class 1 translation termination release factors RF1/PrfA and RF2/PrfB on the glutamine residue of the universally conserved GGQ motif.</text>
</comment>
<evidence type="ECO:0000256" key="5">
    <source>
        <dbReference type="HAMAP-Rule" id="MF_02126"/>
    </source>
</evidence>
<feature type="binding site" evidence="5">
    <location>
        <begin position="135"/>
        <end position="139"/>
    </location>
    <ligand>
        <name>S-adenosyl-L-methionine</name>
        <dbReference type="ChEBI" id="CHEBI:59789"/>
    </ligand>
</feature>
<comment type="similarity">
    <text evidence="5">Belongs to the protein N5-glutamine methyltransferase family. PrmC subfamily.</text>
</comment>
<dbReference type="Gene3D" id="3.40.50.150">
    <property type="entry name" value="Vaccinia Virus protein VP39"/>
    <property type="match status" value="1"/>
</dbReference>
<accession>A0A2A5RP70</accession>
<dbReference type="NCBIfam" id="TIGR03534">
    <property type="entry name" value="RF_mod_PrmC"/>
    <property type="match status" value="1"/>
</dbReference>
<gene>
    <name evidence="5" type="primary">prmC</name>
    <name evidence="8" type="ORF">RT41_GL000007</name>
</gene>
<evidence type="ECO:0000313" key="9">
    <source>
        <dbReference type="Proteomes" id="UP000218181"/>
    </source>
</evidence>
<dbReference type="GO" id="GO:0032259">
    <property type="term" value="P:methylation"/>
    <property type="evidence" value="ECO:0007669"/>
    <property type="project" value="UniProtKB-KW"/>
</dbReference>
<keyword evidence="3 5" id="KW-0949">S-adenosyl-L-methionine</keyword>
<dbReference type="STRING" id="1291764.GCA_001311235_00619"/>
<dbReference type="InterPro" id="IPR004556">
    <property type="entry name" value="HemK-like"/>
</dbReference>
<dbReference type="InterPro" id="IPR019874">
    <property type="entry name" value="RF_methyltr_PrmC"/>
</dbReference>
<dbReference type="OrthoDB" id="9800643at2"/>